<dbReference type="InterPro" id="IPR043129">
    <property type="entry name" value="ATPase_NBD"/>
</dbReference>
<dbReference type="Pfam" id="PF13676">
    <property type="entry name" value="TIR_2"/>
    <property type="match status" value="1"/>
</dbReference>
<protein>
    <submittedName>
        <fullName evidence="7">Hsp70 family protein</fullName>
    </submittedName>
</protein>
<dbReference type="SUPFAM" id="SSF52200">
    <property type="entry name" value="Toll/Interleukin receptor TIR domain"/>
    <property type="match status" value="1"/>
</dbReference>
<accession>A0ABU8N6L6</accession>
<evidence type="ECO:0000256" key="4">
    <source>
        <dbReference type="SAM" id="MobiDB-lite"/>
    </source>
</evidence>
<feature type="domain" description="TIR" evidence="6">
    <location>
        <begin position="603"/>
        <end position="707"/>
    </location>
</feature>
<dbReference type="InterPro" id="IPR035897">
    <property type="entry name" value="Toll_tir_struct_dom_sf"/>
</dbReference>
<evidence type="ECO:0000256" key="1">
    <source>
        <dbReference type="ARBA" id="ARBA00022741"/>
    </source>
</evidence>
<feature type="compositionally biased region" description="Basic and acidic residues" evidence="4">
    <location>
        <begin position="819"/>
        <end position="835"/>
    </location>
</feature>
<evidence type="ECO:0000313" key="7">
    <source>
        <dbReference type="EMBL" id="MEJ2888033.1"/>
    </source>
</evidence>
<feature type="region of interest" description="Disordered" evidence="4">
    <location>
        <begin position="724"/>
        <end position="846"/>
    </location>
</feature>
<organism evidence="7 8">
    <name type="scientific">Actinomycetospora aeridis</name>
    <dbReference type="NCBI Taxonomy" id="3129231"/>
    <lineage>
        <taxon>Bacteria</taxon>
        <taxon>Bacillati</taxon>
        <taxon>Actinomycetota</taxon>
        <taxon>Actinomycetes</taxon>
        <taxon>Pseudonocardiales</taxon>
        <taxon>Pseudonocardiaceae</taxon>
        <taxon>Actinomycetospora</taxon>
    </lineage>
</organism>
<evidence type="ECO:0000256" key="3">
    <source>
        <dbReference type="ARBA" id="ARBA00023186"/>
    </source>
</evidence>
<dbReference type="Pfam" id="PF00012">
    <property type="entry name" value="HSP70"/>
    <property type="match status" value="1"/>
</dbReference>
<keyword evidence="3" id="KW-0143">Chaperone</keyword>
<dbReference type="Gene3D" id="3.40.50.10140">
    <property type="entry name" value="Toll/interleukin-1 receptor homology (TIR) domain"/>
    <property type="match status" value="1"/>
</dbReference>
<dbReference type="Gene3D" id="3.90.640.10">
    <property type="entry name" value="Actin, Chain A, domain 4"/>
    <property type="match status" value="1"/>
</dbReference>
<evidence type="ECO:0000256" key="2">
    <source>
        <dbReference type="ARBA" id="ARBA00022840"/>
    </source>
</evidence>
<feature type="transmembrane region" description="Helical" evidence="5">
    <location>
        <begin position="850"/>
        <end position="872"/>
    </location>
</feature>
<evidence type="ECO:0000256" key="5">
    <source>
        <dbReference type="SAM" id="Phobius"/>
    </source>
</evidence>
<keyword evidence="8" id="KW-1185">Reference proteome</keyword>
<dbReference type="SUPFAM" id="SSF53067">
    <property type="entry name" value="Actin-like ATPase domain"/>
    <property type="match status" value="2"/>
</dbReference>
<dbReference type="InterPro" id="IPR000157">
    <property type="entry name" value="TIR_dom"/>
</dbReference>
<dbReference type="Gene3D" id="3.30.420.40">
    <property type="match status" value="2"/>
</dbReference>
<sequence>MTESRDVTSRSGPRWELAIDFGTSFTTAATLVDGRAEVLEIDGSTSMPSLVCVDEDGSIITGRLATISSATAPDRTERTPKRALVACEHIRLGGRDIEPVDLVAAVLQSVAEEAARRRGGRPPSRVVLTHPARWSAGGVELRRLSEAAHRAGLREPELLAEPIATAQWSASVGRAVPHGGMVAVYDLGGGTFDTAVLRHRHDGFEFAGSPGGAACGGEDLDAAFMQVVGEHAEELDPDRWNGLWEAEGRAADRRRAELRRDAVEAREALSHRTTVALWLPSLDDEIRVTRSEYERAVEPLLARSLAELQDAVARAGTTPDGLVAVHLTGGVSRTPQVARLVVGAFGLITILHQEPRSAAVLGALSTSRDAARATLRDASGPDDAPAPITPAGFQTPTSPPPPAAPEARGEPIDGTTFAGTNHPSPSGAASTPFLPYDPSEGDDVQYTVFRPTRMTSGLPHPLLLYIHRADPQIDALTGEVTDLAEVVGDRARRRLSTESATYRPVVADGHRWLPRGGDLIVEPWLESGRVTPSRAWLRWEEAMHELEFRMVTHADHGRSIEGGFRVYLGIVLVGEVRFRITVGGGAAPSSAQTIVTGRPYRRIFVSYAHDDRRVVEGVLDYARLCGDDFLIDAHALRSGERWQPRLLEMIDTSDVFQLFWSHRSMASRHVRDEWEHALGLRREHFVRPVYWQDPRPEDRSRDLPPASLSAIHWYRLPLLADPAVPSRPSSRPAGAAAGVASGSPLSTGAASAGAAKPSSTRAAGAGEPMARPGAPATREPVRRSRPPTTGRVPPPSPPQWTTRTSSVGSPSGFGPSGYDPDRPLRRQRPSSRENVKSQPPQQAHRSPARVAALAVAAALLLLVLVVAILLALR</sequence>
<feature type="region of interest" description="Disordered" evidence="4">
    <location>
        <begin position="375"/>
        <end position="432"/>
    </location>
</feature>
<dbReference type="RefSeq" id="WP_337714869.1">
    <property type="nucleotide sequence ID" value="NZ_JBBEGL010000004.1"/>
</dbReference>
<dbReference type="Proteomes" id="UP001370100">
    <property type="component" value="Unassembled WGS sequence"/>
</dbReference>
<evidence type="ECO:0000259" key="6">
    <source>
        <dbReference type="Pfam" id="PF13676"/>
    </source>
</evidence>
<gene>
    <name evidence="7" type="ORF">WCD41_16345</name>
</gene>
<feature type="compositionally biased region" description="Low complexity" evidence="4">
    <location>
        <begin position="724"/>
        <end position="760"/>
    </location>
</feature>
<dbReference type="PANTHER" id="PTHR42749">
    <property type="entry name" value="CELL SHAPE-DETERMINING PROTEIN MREB"/>
    <property type="match status" value="1"/>
</dbReference>
<keyword evidence="5" id="KW-0812">Transmembrane</keyword>
<feature type="compositionally biased region" description="Polar residues" evidence="4">
    <location>
        <begin position="417"/>
        <end position="429"/>
    </location>
</feature>
<dbReference type="InterPro" id="IPR013126">
    <property type="entry name" value="Hsp_70_fam"/>
</dbReference>
<keyword evidence="5" id="KW-1133">Transmembrane helix</keyword>
<comment type="caution">
    <text evidence="7">The sequence shown here is derived from an EMBL/GenBank/DDBJ whole genome shotgun (WGS) entry which is preliminary data.</text>
</comment>
<proteinExistence type="predicted"/>
<dbReference type="EMBL" id="JBBEGL010000004">
    <property type="protein sequence ID" value="MEJ2888033.1"/>
    <property type="molecule type" value="Genomic_DNA"/>
</dbReference>
<reference evidence="7 8" key="1">
    <citation type="submission" date="2024-03" db="EMBL/GenBank/DDBJ databases">
        <title>Actinomycetospora sp. OC33-EN06, a novel actinomycete isolated from wild orchid (Aerides multiflora).</title>
        <authorList>
            <person name="Suriyachadkun C."/>
        </authorList>
    </citation>
    <scope>NUCLEOTIDE SEQUENCE [LARGE SCALE GENOMIC DNA]</scope>
    <source>
        <strain evidence="7 8">OC33-EN06</strain>
    </source>
</reference>
<feature type="compositionally biased region" description="Low complexity" evidence="4">
    <location>
        <begin position="805"/>
        <end position="817"/>
    </location>
</feature>
<keyword evidence="5" id="KW-0472">Membrane</keyword>
<dbReference type="PANTHER" id="PTHR42749:SF1">
    <property type="entry name" value="CELL SHAPE-DETERMINING PROTEIN MREB"/>
    <property type="match status" value="1"/>
</dbReference>
<evidence type="ECO:0000313" key="8">
    <source>
        <dbReference type="Proteomes" id="UP001370100"/>
    </source>
</evidence>
<name>A0ABU8N6L6_9PSEU</name>
<keyword evidence="2" id="KW-0067">ATP-binding</keyword>
<keyword evidence="1" id="KW-0547">Nucleotide-binding</keyword>